<dbReference type="GO" id="GO:0006744">
    <property type="term" value="P:ubiquinone biosynthetic process"/>
    <property type="evidence" value="ECO:0007669"/>
    <property type="project" value="UniProtKB-UniPathway"/>
</dbReference>
<dbReference type="InterPro" id="IPR023576">
    <property type="entry name" value="UbiE/COQ5_MeTrFase_CS"/>
</dbReference>
<dbReference type="NCBIfam" id="TIGR01934">
    <property type="entry name" value="MenG_MenH_UbiE"/>
    <property type="match status" value="1"/>
</dbReference>
<accession>A0A2K9NRX5</accession>
<sequence>MNTKTNPELGARKKESYKIFDEIAGTYDLLNHTLSMGIDIYWRKKMLKHLPKKDSINALDLATGTGDVPLTLVADPRVKKITGIDLSKGMVDIGIEKVKKKGLDKKIFLMLGDGVNIPSGDAAFDLTTISFGIRNFSDPQKSLHDIHRVLKKDGRVMIMEFSIPTNFIVRNVYFFYFRHLLPFIGNIVSKHKDAYTYLNKSVEDFPYGEEFLKLMRNAGFQDLKMIPLTFGIATLYIGDKK</sequence>
<organism evidence="6 7">
    <name type="scientific">Bacteriovorax stolpii</name>
    <name type="common">Bdellovibrio stolpii</name>
    <dbReference type="NCBI Taxonomy" id="960"/>
    <lineage>
        <taxon>Bacteria</taxon>
        <taxon>Pseudomonadati</taxon>
        <taxon>Bdellovibrionota</taxon>
        <taxon>Bacteriovoracia</taxon>
        <taxon>Bacteriovoracales</taxon>
        <taxon>Bacteriovoracaceae</taxon>
        <taxon>Bacteriovorax</taxon>
    </lineage>
</organism>
<evidence type="ECO:0000256" key="2">
    <source>
        <dbReference type="ARBA" id="ARBA00022603"/>
    </source>
</evidence>
<comment type="pathway">
    <text evidence="5">Quinol/quinone metabolism; menaquinone biosynthesis; menaquinol from 1,4-dihydroxy-2-naphthoate: step 2/2.</text>
</comment>
<keyword evidence="3 5" id="KW-0808">Transferase</keyword>
<dbReference type="OrthoDB" id="9808140at2"/>
<dbReference type="PANTHER" id="PTHR43591">
    <property type="entry name" value="METHYLTRANSFERASE"/>
    <property type="match status" value="1"/>
</dbReference>
<feature type="binding site" evidence="5">
    <location>
        <begin position="113"/>
        <end position="114"/>
    </location>
    <ligand>
        <name>S-adenosyl-L-methionine</name>
        <dbReference type="ChEBI" id="CHEBI:59789"/>
    </ligand>
</feature>
<dbReference type="Proteomes" id="UP000235584">
    <property type="component" value="Chromosome"/>
</dbReference>
<evidence type="ECO:0000256" key="5">
    <source>
        <dbReference type="HAMAP-Rule" id="MF_01813"/>
    </source>
</evidence>
<dbReference type="UniPathway" id="UPA00232"/>
<feature type="binding site" evidence="5">
    <location>
        <position position="130"/>
    </location>
    <ligand>
        <name>S-adenosyl-L-methionine</name>
        <dbReference type="ChEBI" id="CHEBI:59789"/>
    </ligand>
</feature>
<evidence type="ECO:0000313" key="7">
    <source>
        <dbReference type="Proteomes" id="UP000235584"/>
    </source>
</evidence>
<dbReference type="InterPro" id="IPR004033">
    <property type="entry name" value="UbiE/COQ5_MeTrFase"/>
</dbReference>
<dbReference type="RefSeq" id="WP_102243560.1">
    <property type="nucleotide sequence ID" value="NZ_CP025704.1"/>
</dbReference>
<evidence type="ECO:0000313" key="6">
    <source>
        <dbReference type="EMBL" id="AUN98269.1"/>
    </source>
</evidence>
<dbReference type="EMBL" id="CP025704">
    <property type="protein sequence ID" value="AUN98269.1"/>
    <property type="molecule type" value="Genomic_DNA"/>
</dbReference>
<feature type="binding site" evidence="5">
    <location>
        <position position="85"/>
    </location>
    <ligand>
        <name>S-adenosyl-L-methionine</name>
        <dbReference type="ChEBI" id="CHEBI:59789"/>
    </ligand>
</feature>
<dbReference type="PROSITE" id="PS01183">
    <property type="entry name" value="UBIE_1"/>
    <property type="match status" value="1"/>
</dbReference>
<dbReference type="Pfam" id="PF01209">
    <property type="entry name" value="Ubie_methyltran"/>
    <property type="match status" value="1"/>
</dbReference>
<dbReference type="NCBIfam" id="NF001244">
    <property type="entry name" value="PRK00216.1-5"/>
    <property type="match status" value="1"/>
</dbReference>
<comment type="function">
    <text evidence="5">Methyltransferase required for the conversion of demethylmenaquinol (DMKH2) to menaquinol (MKH2).</text>
</comment>
<keyword evidence="4 5" id="KW-0949">S-adenosyl-L-methionine</keyword>
<keyword evidence="2 5" id="KW-0489">Methyltransferase</keyword>
<reference evidence="6 7" key="1">
    <citation type="submission" date="2018-01" db="EMBL/GenBank/DDBJ databases">
        <title>Complete genome sequence of Bacteriovorax stolpii DSM12778.</title>
        <authorList>
            <person name="Tang B."/>
            <person name="Chang J."/>
        </authorList>
    </citation>
    <scope>NUCLEOTIDE SEQUENCE [LARGE SCALE GENOMIC DNA]</scope>
    <source>
        <strain evidence="6 7">DSM 12778</strain>
    </source>
</reference>
<comment type="catalytic activity">
    <reaction evidence="5">
        <text>a 2-demethylmenaquinol + S-adenosyl-L-methionine = a menaquinol + S-adenosyl-L-homocysteine + H(+)</text>
        <dbReference type="Rhea" id="RHEA:42640"/>
        <dbReference type="Rhea" id="RHEA-COMP:9539"/>
        <dbReference type="Rhea" id="RHEA-COMP:9563"/>
        <dbReference type="ChEBI" id="CHEBI:15378"/>
        <dbReference type="ChEBI" id="CHEBI:18151"/>
        <dbReference type="ChEBI" id="CHEBI:55437"/>
        <dbReference type="ChEBI" id="CHEBI:57856"/>
        <dbReference type="ChEBI" id="CHEBI:59789"/>
        <dbReference type="EC" id="2.1.1.163"/>
    </reaction>
</comment>
<dbReference type="InterPro" id="IPR029063">
    <property type="entry name" value="SAM-dependent_MTases_sf"/>
</dbReference>
<keyword evidence="7" id="KW-1185">Reference proteome</keyword>
<gene>
    <name evidence="5" type="primary">menG</name>
    <name evidence="6" type="ORF">C0V70_09160</name>
</gene>
<dbReference type="KEGG" id="bsto:C0V70_09160"/>
<evidence type="ECO:0000256" key="4">
    <source>
        <dbReference type="ARBA" id="ARBA00022691"/>
    </source>
</evidence>
<comment type="similarity">
    <text evidence="5">Belongs to the class I-like SAM-binding methyltransferase superfamily. MenG/UbiE family.</text>
</comment>
<evidence type="ECO:0000256" key="3">
    <source>
        <dbReference type="ARBA" id="ARBA00022679"/>
    </source>
</evidence>
<dbReference type="HAMAP" id="MF_01813">
    <property type="entry name" value="MenG_UbiE_methyltr"/>
    <property type="match status" value="1"/>
</dbReference>
<name>A0A2K9NRX5_BACTC</name>
<dbReference type="PANTHER" id="PTHR43591:SF24">
    <property type="entry name" value="2-METHOXY-6-POLYPRENYL-1,4-BENZOQUINOL METHYLASE, MITOCHONDRIAL"/>
    <property type="match status" value="1"/>
</dbReference>
<dbReference type="GO" id="GO:0043770">
    <property type="term" value="F:demethylmenaquinone methyltransferase activity"/>
    <property type="evidence" value="ECO:0007669"/>
    <property type="project" value="UniProtKB-UniRule"/>
</dbReference>
<dbReference type="CDD" id="cd02440">
    <property type="entry name" value="AdoMet_MTases"/>
    <property type="match status" value="1"/>
</dbReference>
<dbReference type="PROSITE" id="PS01184">
    <property type="entry name" value="UBIE_2"/>
    <property type="match status" value="1"/>
</dbReference>
<protein>
    <recommendedName>
        <fullName evidence="5">Demethylmenaquinone methyltransferase</fullName>
        <ecNumber evidence="5">2.1.1.163</ecNumber>
    </recommendedName>
</protein>
<dbReference type="PROSITE" id="PS51608">
    <property type="entry name" value="SAM_MT_UBIE"/>
    <property type="match status" value="1"/>
</dbReference>
<dbReference type="GO" id="GO:0032259">
    <property type="term" value="P:methylation"/>
    <property type="evidence" value="ECO:0007669"/>
    <property type="project" value="UniProtKB-KW"/>
</dbReference>
<evidence type="ECO:0000256" key="1">
    <source>
        <dbReference type="ARBA" id="ARBA00022428"/>
    </source>
</evidence>
<dbReference type="UniPathway" id="UPA00079">
    <property type="reaction ID" value="UER00169"/>
</dbReference>
<dbReference type="AlphaFoldDB" id="A0A2K9NRX5"/>
<dbReference type="SUPFAM" id="SSF53335">
    <property type="entry name" value="S-adenosyl-L-methionine-dependent methyltransferases"/>
    <property type="match status" value="1"/>
</dbReference>
<dbReference type="GO" id="GO:0009234">
    <property type="term" value="P:menaquinone biosynthetic process"/>
    <property type="evidence" value="ECO:0007669"/>
    <property type="project" value="UniProtKB-UniRule"/>
</dbReference>
<dbReference type="EC" id="2.1.1.163" evidence="5"/>
<feature type="binding site" evidence="5">
    <location>
        <position position="65"/>
    </location>
    <ligand>
        <name>S-adenosyl-L-methionine</name>
        <dbReference type="ChEBI" id="CHEBI:59789"/>
    </ligand>
</feature>
<dbReference type="Gene3D" id="3.40.50.150">
    <property type="entry name" value="Vaccinia Virus protein VP39"/>
    <property type="match status" value="1"/>
</dbReference>
<keyword evidence="1 5" id="KW-0474">Menaquinone biosynthesis</keyword>
<proteinExistence type="inferred from homology"/>